<name>A0A2Z4FHF3_9DELT</name>
<organism evidence="1 2">
    <name type="scientific">Bradymonas sediminis</name>
    <dbReference type="NCBI Taxonomy" id="1548548"/>
    <lineage>
        <taxon>Bacteria</taxon>
        <taxon>Deltaproteobacteria</taxon>
        <taxon>Bradymonadales</taxon>
        <taxon>Bradymonadaceae</taxon>
        <taxon>Bradymonas</taxon>
    </lineage>
</organism>
<sequence length="212" mass="22551">MKRASLIFLSVFVIFSLACGLLDDEDTNISYTETIPMAFPVNAGALCPTGVDCASAATPAPVDTPLQTIDQGTSIDVVELTGNDKLTKFKGVFRSIEITQIKYSSLQNTLTFDLPEMTVYMGPIEATSSKDEGVVKLTTIPSIPAGSNTQGAAIVSEEGRSKSSDLLKELKLSSIIFAEPVVKKGQDLPPSGSANIKMDIDVKFTVNPQDAL</sequence>
<proteinExistence type="predicted"/>
<dbReference type="OrthoDB" id="5500945at2"/>
<gene>
    <name evidence="1" type="ORF">DN745_02770</name>
</gene>
<dbReference type="EMBL" id="CP030032">
    <property type="protein sequence ID" value="AWV88320.1"/>
    <property type="molecule type" value="Genomic_DNA"/>
</dbReference>
<keyword evidence="2" id="KW-1185">Reference proteome</keyword>
<evidence type="ECO:0000313" key="1">
    <source>
        <dbReference type="EMBL" id="AWV88320.1"/>
    </source>
</evidence>
<protein>
    <submittedName>
        <fullName evidence="1">Uncharacterized protein</fullName>
    </submittedName>
</protein>
<dbReference type="PROSITE" id="PS51257">
    <property type="entry name" value="PROKAR_LIPOPROTEIN"/>
    <property type="match status" value="1"/>
</dbReference>
<dbReference type="AlphaFoldDB" id="A0A2Z4FHF3"/>
<reference evidence="1 2" key="1">
    <citation type="submission" date="2018-06" db="EMBL/GenBank/DDBJ databases">
        <title>Lujinxingia sediminis gen. nov. sp. nov., a new facultative anaerobic member of the class Deltaproteobacteria, and proposal of Lujinxingaceae fam. nov.</title>
        <authorList>
            <person name="Guo L.-Y."/>
            <person name="Li C.-M."/>
            <person name="Wang S."/>
            <person name="Du Z.-J."/>
        </authorList>
    </citation>
    <scope>NUCLEOTIDE SEQUENCE [LARGE SCALE GENOMIC DNA]</scope>
    <source>
        <strain evidence="1 2">FA350</strain>
    </source>
</reference>
<evidence type="ECO:0000313" key="2">
    <source>
        <dbReference type="Proteomes" id="UP000249799"/>
    </source>
</evidence>
<dbReference type="Proteomes" id="UP000249799">
    <property type="component" value="Chromosome"/>
</dbReference>
<dbReference type="RefSeq" id="WP_111331959.1">
    <property type="nucleotide sequence ID" value="NZ_CP030032.1"/>
</dbReference>
<dbReference type="KEGG" id="bsed:DN745_02770"/>
<accession>A0A2Z4FHF3</accession>